<dbReference type="GO" id="GO:0071973">
    <property type="term" value="P:bacterial-type flagellum-dependent cell motility"/>
    <property type="evidence" value="ECO:0007669"/>
    <property type="project" value="TreeGrafter"/>
</dbReference>
<comment type="caution">
    <text evidence="8">The sequence shown here is derived from an EMBL/GenBank/DDBJ whole genome shotgun (WGS) entry which is preliminary data.</text>
</comment>
<name>A0A938XV85_9FIRM</name>
<dbReference type="GO" id="GO:0009424">
    <property type="term" value="C:bacterial-type flagellum hook"/>
    <property type="evidence" value="ECO:0007669"/>
    <property type="project" value="UniProtKB-UniRule"/>
</dbReference>
<keyword evidence="8" id="KW-0966">Cell projection</keyword>
<dbReference type="AlphaFoldDB" id="A0A938XV85"/>
<dbReference type="Pfam" id="PF07195">
    <property type="entry name" value="FliD_C"/>
    <property type="match status" value="1"/>
</dbReference>
<dbReference type="GO" id="GO:0005576">
    <property type="term" value="C:extracellular region"/>
    <property type="evidence" value="ECO:0007669"/>
    <property type="project" value="UniProtKB-SubCell"/>
</dbReference>
<organism evidence="8 9">
    <name type="scientific">Halanaerobacter jeridensis</name>
    <dbReference type="NCBI Taxonomy" id="706427"/>
    <lineage>
        <taxon>Bacteria</taxon>
        <taxon>Bacillati</taxon>
        <taxon>Bacillota</taxon>
        <taxon>Clostridia</taxon>
        <taxon>Halanaerobiales</taxon>
        <taxon>Halobacteroidaceae</taxon>
        <taxon>Halanaerobacter</taxon>
    </lineage>
</organism>
<dbReference type="GO" id="GO:0009421">
    <property type="term" value="C:bacterial-type flagellum filament cap"/>
    <property type="evidence" value="ECO:0007669"/>
    <property type="project" value="InterPro"/>
</dbReference>
<evidence type="ECO:0000256" key="2">
    <source>
        <dbReference type="ARBA" id="ARBA00011255"/>
    </source>
</evidence>
<evidence type="ECO:0000256" key="1">
    <source>
        <dbReference type="ARBA" id="ARBA00009764"/>
    </source>
</evidence>
<proteinExistence type="inferred from homology"/>
<dbReference type="Pfam" id="PF02465">
    <property type="entry name" value="FliD_N"/>
    <property type="match status" value="1"/>
</dbReference>
<feature type="domain" description="Flagellar hook-associated protein 2 N-terminal" evidence="6">
    <location>
        <begin position="14"/>
        <end position="110"/>
    </location>
</feature>
<keyword evidence="4 5" id="KW-0975">Bacterial flagellum</keyword>
<dbReference type="InterPro" id="IPR010809">
    <property type="entry name" value="FliD_C"/>
</dbReference>
<dbReference type="InterPro" id="IPR003481">
    <property type="entry name" value="FliD_N"/>
</dbReference>
<dbReference type="RefSeq" id="WP_204702216.1">
    <property type="nucleotide sequence ID" value="NZ_JAFBDQ010000013.1"/>
</dbReference>
<sequence>MVDTSLTQLGMSSSGVNTDQIIAQMRYIEQRPIRNMEDDISQIKTEKDAWRDVNSRISKLDNLLDNLKNQETYNSMTTSSNDEEIMTASADPEANTGSYDITINQKAQAQRVVGSTKIAEAVSSGTEDATTADGDASDIAMVDGKTYDVTNITDATIDGTTYQYGLTDNSGNVVAVSENGDKYTSLESSSADDGSISSSNLTTEEYDFGYQVSIGTTLKMHGTDGDQQNTLTQNSLYDTVGSDPTINGTTIDMTANDTLSDLVNKINESDVEVNASIVDNRFVLESNKTGKDNEMSLNENGGNLLDDLGVYGDGPGNVNNWGTDGTEDTTADDAEDGYQPAQDAEITVNGISGITSSDNSFENAVNGVTFNIASSANAGDSVTIDVNADTGKAKKAIQKVVDQYNSVVDFISNKTSVTGSGEDAEGNILQGDGTANRIAGKMKSTLLDTIPTGNEIDYMSEIGLEFDDSNYNKLTLDSSKLEEAIKNKPDQVHEFLAPDASEDDNYTYDGLATKLKDYTNSLIESEGIIPNRTDRLGDEIDRINEDIEDHRDNVEMKMERMKEQFTQMETIMQQYNSQSSWLSSQISSMGLGQ</sequence>
<evidence type="ECO:0000256" key="4">
    <source>
        <dbReference type="ARBA" id="ARBA00023143"/>
    </source>
</evidence>
<gene>
    <name evidence="8" type="ORF">JOC47_002330</name>
</gene>
<comment type="subunit">
    <text evidence="2 5">Homopentamer.</text>
</comment>
<comment type="function">
    <text evidence="5">Required for morphogenesis and for the elongation of the flagellar filament by facilitating polymerization of the flagellin monomers at the tip of growing filament. Forms a capping structure, which prevents flagellin subunits (transported through the central channel of the flagellum) from leaking out without polymerization at the distal end.</text>
</comment>
<comment type="similarity">
    <text evidence="1 5">Belongs to the FliD family.</text>
</comment>
<protein>
    <recommendedName>
        <fullName evidence="5">Flagellar hook-associated protein 2</fullName>
        <shortName evidence="5">HAP2</shortName>
    </recommendedName>
    <alternativeName>
        <fullName evidence="5">Flagellar cap protein</fullName>
    </alternativeName>
</protein>
<keyword evidence="3 5" id="KW-0175">Coiled coil</keyword>
<dbReference type="PANTHER" id="PTHR30288">
    <property type="entry name" value="FLAGELLAR CAP/ASSEMBLY PROTEIN FLID"/>
    <property type="match status" value="1"/>
</dbReference>
<dbReference type="InterPro" id="IPR040026">
    <property type="entry name" value="FliD"/>
</dbReference>
<feature type="domain" description="Flagellar hook-associated protein 2 C-terminal" evidence="7">
    <location>
        <begin position="341"/>
        <end position="577"/>
    </location>
</feature>
<dbReference type="Proteomes" id="UP000774000">
    <property type="component" value="Unassembled WGS sequence"/>
</dbReference>
<comment type="subcellular location">
    <subcellularLocation>
        <location evidence="5">Secreted</location>
    </subcellularLocation>
    <subcellularLocation>
        <location evidence="5">Bacterial flagellum</location>
    </subcellularLocation>
</comment>
<keyword evidence="8" id="KW-0969">Cilium</keyword>
<evidence type="ECO:0000256" key="3">
    <source>
        <dbReference type="ARBA" id="ARBA00023054"/>
    </source>
</evidence>
<evidence type="ECO:0000313" key="9">
    <source>
        <dbReference type="Proteomes" id="UP000774000"/>
    </source>
</evidence>
<keyword evidence="5" id="KW-0964">Secreted</keyword>
<dbReference type="GO" id="GO:0007155">
    <property type="term" value="P:cell adhesion"/>
    <property type="evidence" value="ECO:0007669"/>
    <property type="project" value="InterPro"/>
</dbReference>
<evidence type="ECO:0000259" key="7">
    <source>
        <dbReference type="Pfam" id="PF07195"/>
    </source>
</evidence>
<evidence type="ECO:0000256" key="5">
    <source>
        <dbReference type="RuleBase" id="RU362066"/>
    </source>
</evidence>
<dbReference type="PANTHER" id="PTHR30288:SF0">
    <property type="entry name" value="FLAGELLAR HOOK-ASSOCIATED PROTEIN 2"/>
    <property type="match status" value="1"/>
</dbReference>
<feature type="coiled-coil region" evidence="5">
    <location>
        <begin position="533"/>
        <end position="578"/>
    </location>
</feature>
<dbReference type="EMBL" id="JAFBDQ010000013">
    <property type="protein sequence ID" value="MBM7557464.1"/>
    <property type="molecule type" value="Genomic_DNA"/>
</dbReference>
<accession>A0A938XV85</accession>
<keyword evidence="9" id="KW-1185">Reference proteome</keyword>
<keyword evidence="8" id="KW-0282">Flagellum</keyword>
<evidence type="ECO:0000313" key="8">
    <source>
        <dbReference type="EMBL" id="MBM7557464.1"/>
    </source>
</evidence>
<evidence type="ECO:0000259" key="6">
    <source>
        <dbReference type="Pfam" id="PF02465"/>
    </source>
</evidence>
<reference evidence="8" key="1">
    <citation type="submission" date="2021-01" db="EMBL/GenBank/DDBJ databases">
        <title>Genomic Encyclopedia of Type Strains, Phase IV (KMG-IV): sequencing the most valuable type-strain genomes for metagenomic binning, comparative biology and taxonomic classification.</title>
        <authorList>
            <person name="Goeker M."/>
        </authorList>
    </citation>
    <scope>NUCLEOTIDE SEQUENCE</scope>
    <source>
        <strain evidence="8">DSM 23230</strain>
    </source>
</reference>